<evidence type="ECO:0000313" key="1">
    <source>
        <dbReference type="EMBL" id="MQQ99248.1"/>
    </source>
</evidence>
<comment type="caution">
    <text evidence="1">The sequence shown here is derived from an EMBL/GenBank/DDBJ whole genome shotgun (WGS) entry which is preliminary data.</text>
</comment>
<protein>
    <submittedName>
        <fullName evidence="1">Uncharacterized protein</fullName>
    </submittedName>
</protein>
<reference evidence="1 2" key="1">
    <citation type="submission" date="2019-10" db="EMBL/GenBank/DDBJ databases">
        <title>Glaciimonas soli sp. nov., a psychrophilic bacterium isolated from the forest soil of a high elevation mountain in Taiwan.</title>
        <authorList>
            <person name="Wang L.-T."/>
            <person name="Shieh W.Y."/>
        </authorList>
    </citation>
    <scope>NUCLEOTIDE SEQUENCE [LARGE SCALE GENOMIC DNA]</scope>
    <source>
        <strain evidence="1 2">GS1</strain>
    </source>
</reference>
<keyword evidence="2" id="KW-1185">Reference proteome</keyword>
<organism evidence="1 2">
    <name type="scientific">Glaciimonas soli</name>
    <dbReference type="NCBI Taxonomy" id="2590999"/>
    <lineage>
        <taxon>Bacteria</taxon>
        <taxon>Pseudomonadati</taxon>
        <taxon>Pseudomonadota</taxon>
        <taxon>Betaproteobacteria</taxon>
        <taxon>Burkholderiales</taxon>
        <taxon>Oxalobacteraceae</taxon>
        <taxon>Glaciimonas</taxon>
    </lineage>
</organism>
<accession>A0A843YHP7</accession>
<dbReference type="Proteomes" id="UP000451565">
    <property type="component" value="Unassembled WGS sequence"/>
</dbReference>
<name>A0A843YHP7_9BURK</name>
<dbReference type="EMBL" id="WINI01000001">
    <property type="protein sequence ID" value="MQQ99248.1"/>
    <property type="molecule type" value="Genomic_DNA"/>
</dbReference>
<gene>
    <name evidence="1" type="ORF">GEV47_00930</name>
</gene>
<evidence type="ECO:0000313" key="2">
    <source>
        <dbReference type="Proteomes" id="UP000451565"/>
    </source>
</evidence>
<dbReference type="AlphaFoldDB" id="A0A843YHP7"/>
<sequence length="201" mass="20166">MSTLVAQTIFAKDLTALVGDVTVVLTSNGAKKPKYNAVVTDSNGSYSTYDTNGKIKTYADAGATAKFVGKFMQQGNTITVSMPSDALATKAVASTDPTKAIASETTTLNKDITAANAVLTKNQALVASATSLGWATGNSAEQAALQGYNDVITLMTSYVASLNASLAALTAPATAHAPVTPVVAATAHAPVAPVAAPAATA</sequence>
<proteinExistence type="predicted"/>
<dbReference type="RefSeq" id="WP_153232852.1">
    <property type="nucleotide sequence ID" value="NZ_WINI01000001.1"/>
</dbReference>